<proteinExistence type="predicted"/>
<gene>
    <name evidence="1" type="ORF">11324_00009</name>
</gene>
<evidence type="ECO:0000313" key="1">
    <source>
        <dbReference type="EMBL" id="UPO70963.1"/>
    </source>
</evidence>
<sequence length="59" mass="7071">MIIDKKVIKSLEWIKELASNIFVRIKREKWKAVSIRDMTALEFIDVLILWINQERNIGD</sequence>
<evidence type="ECO:0000313" key="2">
    <source>
        <dbReference type="Proteomes" id="UP001157400"/>
    </source>
</evidence>
<dbReference type="EMBL" id="OK558607">
    <property type="protein sequence ID" value="UPO70963.1"/>
    <property type="molecule type" value="Genomic_DNA"/>
</dbReference>
<accession>A0AA46MWL9</accession>
<name>A0AA46MWL9_9VIRU</name>
<keyword evidence="2" id="KW-1185">Reference proteome</keyword>
<reference evidence="1" key="1">
    <citation type="submission" date="2021-10" db="EMBL/GenBank/DDBJ databases">
        <authorList>
            <person name="Medvedeva S."/>
            <person name="Sun J."/>
            <person name="Yutin N."/>
            <person name="Koonin E.V."/>
            <person name="Nunoura T."/>
            <person name="Rinke C."/>
            <person name="Krupovic M."/>
        </authorList>
    </citation>
    <scope>NUCLEOTIDE SEQUENCE</scope>
    <source>
        <strain evidence="1">SkuldV1</strain>
    </source>
</reference>
<protein>
    <submittedName>
        <fullName evidence="1">Uncharacterized protein</fullName>
    </submittedName>
</protein>
<organism evidence="1 2">
    <name type="scientific">Lokiarchaeia virus SkuldV1</name>
    <dbReference type="NCBI Taxonomy" id="3058189"/>
    <lineage>
        <taxon>Viruses</taxon>
        <taxon>Varidnaviria</taxon>
        <taxon>Abadenavirae</taxon>
        <taxon>Produgelaviricota</taxon>
        <taxon>Belvinaviricetes</taxon>
        <taxon>Atroposvirales</taxon>
        <taxon>Skuldviridae</taxon>
        <taxon>Delusorvirus</taxon>
        <taxon>Delusorvirus hikurangiense</taxon>
    </lineage>
</organism>
<dbReference type="Proteomes" id="UP001157400">
    <property type="component" value="Segment"/>
</dbReference>